<gene>
    <name evidence="1" type="ORF">A464_2177</name>
</gene>
<organism evidence="1 2">
    <name type="scientific">Salmonella bongori N268-08</name>
    <dbReference type="NCBI Taxonomy" id="1197719"/>
    <lineage>
        <taxon>Bacteria</taxon>
        <taxon>Pseudomonadati</taxon>
        <taxon>Pseudomonadota</taxon>
        <taxon>Gammaproteobacteria</taxon>
        <taxon>Enterobacterales</taxon>
        <taxon>Enterobacteriaceae</taxon>
        <taxon>Salmonella</taxon>
    </lineage>
</organism>
<accession>S5NGH2</accession>
<dbReference type="AlphaFoldDB" id="S5NGH2"/>
<evidence type="ECO:0000313" key="1">
    <source>
        <dbReference type="EMBL" id="AGR59362.1"/>
    </source>
</evidence>
<protein>
    <submittedName>
        <fullName evidence="1">Uncharacterized protein</fullName>
    </submittedName>
</protein>
<dbReference type="HOGENOM" id="CLU_2358049_0_0_6"/>
<dbReference type="PATRIC" id="fig|1197719.3.peg.2170"/>
<proteinExistence type="predicted"/>
<dbReference type="KEGG" id="sbz:A464_2177"/>
<reference evidence="1 2" key="1">
    <citation type="submission" date="2013-07" db="EMBL/GenBank/DDBJ databases">
        <title>Genome sequence of Salmonella bongori N268-08 - a rare clinical isolate.</title>
        <authorList>
            <person name="Marti R."/>
            <person name="Hagens S."/>
            <person name="Loessner M.J."/>
            <person name="Klumpp J."/>
        </authorList>
    </citation>
    <scope>NUCLEOTIDE SEQUENCE [LARGE SCALE GENOMIC DNA]</scope>
    <source>
        <strain evidence="1 2">N268-08</strain>
    </source>
</reference>
<sequence>MKLGVHFFHRCPGIVSQQHYIVCGRRYLRYGLKEVPVFASTAPYTGMTVNNYRDVKQHRLKTFFLRVSKIFSLILRANSLWISSRSEWESNSKTSG</sequence>
<dbReference type="Proteomes" id="UP000015042">
    <property type="component" value="Chromosome"/>
</dbReference>
<name>S5NGH2_SALBN</name>
<dbReference type="EMBL" id="CP006608">
    <property type="protein sequence ID" value="AGR59362.1"/>
    <property type="molecule type" value="Genomic_DNA"/>
</dbReference>
<evidence type="ECO:0000313" key="2">
    <source>
        <dbReference type="Proteomes" id="UP000015042"/>
    </source>
</evidence>